<accession>A0AAW0AC37</accession>
<feature type="compositionally biased region" description="Polar residues" evidence="1">
    <location>
        <begin position="7"/>
        <end position="21"/>
    </location>
</feature>
<gene>
    <name evidence="2" type="ORF">R3P38DRAFT_1705211</name>
</gene>
<sequence length="516" mass="59120">MEEIQEVDTTGITSVTAPTPESSPIAIFPNSQNFNVTGGTFIGNYMARPIPPCDFRRLPLGDIYLHRELHVIEQPAHVHSVVELHRRDKIRRVYSAQIEGKNAKVTVAVYQGDGAEEEWKKYIGKYMAARHPNVIQLFGTSESDEIRAMVFHDDVIPFREFLDLYSQAPMLTVYIYGYINTQYRAVQTYFRSTFRYNLYHRECTLLARRSTGLLCTDLFPSDFVPYIYGFLETVPQPEEIPSFDASIHQAGIINRLTLKQYHRICYWHLVHFETHPFPTQESVALGTVMTHPGKKLDAEEPIQIAFLSNPTFNFDGWYWIETGKWVNDVTDHRWTRVSCLETADTTIRLIVSIDWQRDPTTTSSTWLSQANHAFSQLGISSHLNNYVVVTGVVFKVKVSGCNGPLPQGYLFLCPQRDFQVGSSKVGWPECPAYWACDRLGVHRLSPARALECGFPSMEISTELVCRFWDDPIYLGLRQFHQGKGFDPESQDVALHLEQPLYQLFRDGGLIILFLGW</sequence>
<evidence type="ECO:0000313" key="3">
    <source>
        <dbReference type="Proteomes" id="UP001362999"/>
    </source>
</evidence>
<keyword evidence="3" id="KW-1185">Reference proteome</keyword>
<dbReference type="EMBL" id="JAWWNJ010000076">
    <property type="protein sequence ID" value="KAK7006268.1"/>
    <property type="molecule type" value="Genomic_DNA"/>
</dbReference>
<dbReference type="AlphaFoldDB" id="A0AAW0AC37"/>
<dbReference type="Proteomes" id="UP001362999">
    <property type="component" value="Unassembled WGS sequence"/>
</dbReference>
<proteinExistence type="predicted"/>
<feature type="region of interest" description="Disordered" evidence="1">
    <location>
        <begin position="1"/>
        <end position="21"/>
    </location>
</feature>
<comment type="caution">
    <text evidence="2">The sequence shown here is derived from an EMBL/GenBank/DDBJ whole genome shotgun (WGS) entry which is preliminary data.</text>
</comment>
<reference evidence="2 3" key="1">
    <citation type="journal article" date="2024" name="J Genomics">
        <title>Draft genome sequencing and assembly of Favolaschia claudopus CIRM-BRFM 2984 isolated from oak limbs.</title>
        <authorList>
            <person name="Navarro D."/>
            <person name="Drula E."/>
            <person name="Chaduli D."/>
            <person name="Cazenave R."/>
            <person name="Ahrendt S."/>
            <person name="Wang J."/>
            <person name="Lipzen A."/>
            <person name="Daum C."/>
            <person name="Barry K."/>
            <person name="Grigoriev I.V."/>
            <person name="Favel A."/>
            <person name="Rosso M.N."/>
            <person name="Martin F."/>
        </authorList>
    </citation>
    <scope>NUCLEOTIDE SEQUENCE [LARGE SCALE GENOMIC DNA]</scope>
    <source>
        <strain evidence="2 3">CIRM-BRFM 2984</strain>
    </source>
</reference>
<organism evidence="2 3">
    <name type="scientific">Favolaschia claudopus</name>
    <dbReference type="NCBI Taxonomy" id="2862362"/>
    <lineage>
        <taxon>Eukaryota</taxon>
        <taxon>Fungi</taxon>
        <taxon>Dikarya</taxon>
        <taxon>Basidiomycota</taxon>
        <taxon>Agaricomycotina</taxon>
        <taxon>Agaricomycetes</taxon>
        <taxon>Agaricomycetidae</taxon>
        <taxon>Agaricales</taxon>
        <taxon>Marasmiineae</taxon>
        <taxon>Mycenaceae</taxon>
        <taxon>Favolaschia</taxon>
    </lineage>
</organism>
<name>A0AAW0AC37_9AGAR</name>
<evidence type="ECO:0000256" key="1">
    <source>
        <dbReference type="SAM" id="MobiDB-lite"/>
    </source>
</evidence>
<protein>
    <submittedName>
        <fullName evidence="2">Uncharacterized protein</fullName>
    </submittedName>
</protein>
<evidence type="ECO:0000313" key="2">
    <source>
        <dbReference type="EMBL" id="KAK7006268.1"/>
    </source>
</evidence>